<evidence type="ECO:0000256" key="5">
    <source>
        <dbReference type="ARBA" id="ARBA00022490"/>
    </source>
</evidence>
<sequence>MSFSLDVVHTPRRDSERSDADASTKKKEQINRKKLEPFHKKIVLIESKRIITVFNILLANIKLLFSYKTILSNVDETNNEDDSIEFLKTHETLENDLMNQKPEKISQDMKQLFLNSTKNLLRYLNNKYESQIDNFYQLAQVNLNFAEKNLVKKLYELKDYMNERLLLTPIEMKFKKNFIRQISEQNDSNQTSIKKLETELFELCQKREMESAEKKKKIQELQRSIYHIQKYSTEYIVKLKNENQTKIANEKKISDEKRSKLQLEYSNCSTNKQNLINENRTSEYSLRKVKSQYEINIQDIISKYDNVMEKRQEEYEIIETKYIAEKKQLEELQERFTEIEIEYDSIILNQKLKKEKDERNEFEKKMKLRAAHTIQAFWRSYKVRKSLKTKKKKGKNKK</sequence>
<evidence type="ECO:0000256" key="1">
    <source>
        <dbReference type="ARBA" id="ARBA00003029"/>
    </source>
</evidence>
<name>A0A177AZB1_9BILA</name>
<dbReference type="Proteomes" id="UP000078046">
    <property type="component" value="Unassembled WGS sequence"/>
</dbReference>
<keyword evidence="13" id="KW-1185">Reference proteome</keyword>
<keyword evidence="8" id="KW-0206">Cytoskeleton</keyword>
<evidence type="ECO:0000256" key="4">
    <source>
        <dbReference type="ARBA" id="ARBA00021752"/>
    </source>
</evidence>
<evidence type="ECO:0000256" key="9">
    <source>
        <dbReference type="ARBA" id="ARBA00023273"/>
    </source>
</evidence>
<evidence type="ECO:0000256" key="11">
    <source>
        <dbReference type="SAM" id="MobiDB-lite"/>
    </source>
</evidence>
<organism evidence="12 13">
    <name type="scientific">Intoshia linei</name>
    <dbReference type="NCBI Taxonomy" id="1819745"/>
    <lineage>
        <taxon>Eukaryota</taxon>
        <taxon>Metazoa</taxon>
        <taxon>Spiralia</taxon>
        <taxon>Lophotrochozoa</taxon>
        <taxon>Mesozoa</taxon>
        <taxon>Orthonectida</taxon>
        <taxon>Rhopaluridae</taxon>
        <taxon>Intoshia</taxon>
    </lineage>
</organism>
<gene>
    <name evidence="12" type="ORF">A3Q56_04910</name>
</gene>
<feature type="coiled-coil region" evidence="10">
    <location>
        <begin position="315"/>
        <end position="365"/>
    </location>
</feature>
<accession>A0A177AZB1</accession>
<dbReference type="EMBL" id="LWCA01000681">
    <property type="protein sequence ID" value="OAF67358.1"/>
    <property type="molecule type" value="Genomic_DNA"/>
</dbReference>
<keyword evidence="6" id="KW-0282">Flagellum</keyword>
<proteinExistence type="inferred from homology"/>
<comment type="similarity">
    <text evidence="3">Belongs to the DRC10 family.</text>
</comment>
<feature type="coiled-coil region" evidence="10">
    <location>
        <begin position="179"/>
        <end position="224"/>
    </location>
</feature>
<dbReference type="PANTHER" id="PTHR31598:SF1">
    <property type="entry name" value="DYNEIN REGULATORY COMPLEX PROTEIN 10"/>
    <property type="match status" value="1"/>
</dbReference>
<keyword evidence="7" id="KW-0969">Cilium</keyword>
<dbReference type="PROSITE" id="PS50096">
    <property type="entry name" value="IQ"/>
    <property type="match status" value="1"/>
</dbReference>
<evidence type="ECO:0000256" key="8">
    <source>
        <dbReference type="ARBA" id="ARBA00023212"/>
    </source>
</evidence>
<dbReference type="AlphaFoldDB" id="A0A177AZB1"/>
<evidence type="ECO:0000313" key="13">
    <source>
        <dbReference type="Proteomes" id="UP000078046"/>
    </source>
</evidence>
<evidence type="ECO:0000313" key="12">
    <source>
        <dbReference type="EMBL" id="OAF67358.1"/>
    </source>
</evidence>
<feature type="region of interest" description="Disordered" evidence="11">
    <location>
        <begin position="1"/>
        <end position="29"/>
    </location>
</feature>
<dbReference type="CDD" id="cd23767">
    <property type="entry name" value="IQCD"/>
    <property type="match status" value="1"/>
</dbReference>
<dbReference type="PANTHER" id="PTHR31598">
    <property type="entry name" value="IQ DOMAIN-CONTAINING PROTEIN D"/>
    <property type="match status" value="1"/>
</dbReference>
<evidence type="ECO:0000256" key="2">
    <source>
        <dbReference type="ARBA" id="ARBA00004611"/>
    </source>
</evidence>
<comment type="caution">
    <text evidence="12">The sequence shown here is derived from an EMBL/GenBank/DDBJ whole genome shotgun (WGS) entry which is preliminary data.</text>
</comment>
<keyword evidence="10" id="KW-0175">Coiled coil</keyword>
<dbReference type="InterPro" id="IPR042815">
    <property type="entry name" value="DRC10"/>
</dbReference>
<evidence type="ECO:0000256" key="7">
    <source>
        <dbReference type="ARBA" id="ARBA00023069"/>
    </source>
</evidence>
<evidence type="ECO:0000256" key="6">
    <source>
        <dbReference type="ARBA" id="ARBA00022846"/>
    </source>
</evidence>
<protein>
    <recommendedName>
        <fullName evidence="4">Dynein regulatory complex protein 10</fullName>
    </recommendedName>
</protein>
<dbReference type="OrthoDB" id="536093at2759"/>
<evidence type="ECO:0000256" key="3">
    <source>
        <dbReference type="ARBA" id="ARBA00009071"/>
    </source>
</evidence>
<dbReference type="Gene3D" id="1.20.5.190">
    <property type="match status" value="1"/>
</dbReference>
<comment type="subcellular location">
    <subcellularLocation>
        <location evidence="2">Cytoplasm</location>
        <location evidence="2">Cytoskeleton</location>
        <location evidence="2">Flagellum axoneme</location>
    </subcellularLocation>
</comment>
<comment type="function">
    <text evidence="1">Component of the nexin-dynein regulatory complex (N-DRC), a key regulator of ciliary/flagellar motility which maintains the alignment and integrity of the distal axoneme and regulates microtubule sliding in motile axonemes.</text>
</comment>
<reference evidence="12 13" key="1">
    <citation type="submission" date="2016-04" db="EMBL/GenBank/DDBJ databases">
        <title>The genome of Intoshia linei affirms orthonectids as highly simplified spiralians.</title>
        <authorList>
            <person name="Mikhailov K.V."/>
            <person name="Slusarev G.S."/>
            <person name="Nikitin M.A."/>
            <person name="Logacheva M.D."/>
            <person name="Penin A."/>
            <person name="Aleoshin V."/>
            <person name="Panchin Y.V."/>
        </authorList>
    </citation>
    <scope>NUCLEOTIDE SEQUENCE [LARGE SCALE GENOMIC DNA]</scope>
    <source>
        <strain evidence="12">Intl2013</strain>
        <tissue evidence="12">Whole animal</tissue>
    </source>
</reference>
<keyword evidence="9" id="KW-0966">Cell projection</keyword>
<feature type="compositionally biased region" description="Basic and acidic residues" evidence="11">
    <location>
        <begin position="9"/>
        <end position="29"/>
    </location>
</feature>
<evidence type="ECO:0000256" key="10">
    <source>
        <dbReference type="SAM" id="Coils"/>
    </source>
</evidence>
<keyword evidence="5" id="KW-0963">Cytoplasm</keyword>